<protein>
    <recommendedName>
        <fullName evidence="3">Zn(2)-C6 fungal-type domain-containing protein</fullName>
    </recommendedName>
</protein>
<dbReference type="OrthoDB" id="3648506at2759"/>
<dbReference type="InterPro" id="IPR001138">
    <property type="entry name" value="Zn2Cys6_DnaBD"/>
</dbReference>
<dbReference type="HOGENOM" id="CLU_007003_8_1_1"/>
<keyword evidence="1" id="KW-0479">Metal-binding</keyword>
<dbReference type="CDD" id="cd00067">
    <property type="entry name" value="GAL4"/>
    <property type="match status" value="1"/>
</dbReference>
<dbReference type="SMART" id="SM00066">
    <property type="entry name" value="GAL4"/>
    <property type="match status" value="1"/>
</dbReference>
<dbReference type="InterPro" id="IPR007219">
    <property type="entry name" value="XnlR_reg_dom"/>
</dbReference>
<reference evidence="5" key="1">
    <citation type="journal article" date="2012" name="PLoS Genet.">
        <title>The genomes of the fungal plant pathogens Cladosporium fulvum and Dothistroma septosporum reveal adaptation to different hosts and lifestyles but also signatures of common ancestry.</title>
        <authorList>
            <person name="de Wit P.J.G.M."/>
            <person name="van der Burgt A."/>
            <person name="Oekmen B."/>
            <person name="Stergiopoulos I."/>
            <person name="Abd-Elsalam K.A."/>
            <person name="Aerts A.L."/>
            <person name="Bahkali A.H."/>
            <person name="Beenen H.G."/>
            <person name="Chettri P."/>
            <person name="Cox M.P."/>
            <person name="Datema E."/>
            <person name="de Vries R.P."/>
            <person name="Dhillon B."/>
            <person name="Ganley A.R."/>
            <person name="Griffiths S.A."/>
            <person name="Guo Y."/>
            <person name="Hamelin R.C."/>
            <person name="Henrissat B."/>
            <person name="Kabir M.S."/>
            <person name="Jashni M.K."/>
            <person name="Kema G."/>
            <person name="Klaubauf S."/>
            <person name="Lapidus A."/>
            <person name="Levasseur A."/>
            <person name="Lindquist E."/>
            <person name="Mehrabi R."/>
            <person name="Ohm R.A."/>
            <person name="Owen T.J."/>
            <person name="Salamov A."/>
            <person name="Schwelm A."/>
            <person name="Schijlen E."/>
            <person name="Sun H."/>
            <person name="van den Burg H.A."/>
            <person name="van Ham R.C.H.J."/>
            <person name="Zhang S."/>
            <person name="Goodwin S.B."/>
            <person name="Grigoriev I.V."/>
            <person name="Collemare J."/>
            <person name="Bradshaw R.E."/>
        </authorList>
    </citation>
    <scope>NUCLEOTIDE SEQUENCE [LARGE SCALE GENOMIC DNA]</scope>
    <source>
        <strain evidence="5">NZE10 / CBS 128990</strain>
    </source>
</reference>
<dbReference type="Pfam" id="PF00172">
    <property type="entry name" value="Zn_clus"/>
    <property type="match status" value="1"/>
</dbReference>
<sequence>MDQAAVEDSRGRAAVLLASVQKAKRQAVVGACERCRSKKIKCDGERPCSTCKKKSIQCIFEVEENESHQEARKRKFEEISQAYSEAQDLLAAMANSDERTARELFNGIRKGQTAASIMRDCQTYSQQQSAGLGNQQRKKLFIMAVVQSTLALREVIGVGISILEGSSHILLPQQDAYESIRDTVIHLESIGQLLRDANPHATLLLLGGLPEYNLCRVPRAIGDGLDHGPVVWVETAPWVDLSIGNHATSHLISIFLRIHNPFWRCVEEDLFVKAMRSGQLDSGFCSPLLVNAILALASQHSEIDEAFFTPGELLTRGEHFHREALRLWALEEGLASLTNIQALLLLSIESGVRGNDKLGNQLVEKAYTLHKMLPIPDIDHNAGSAARDYCRARRVIAWTSVYLE</sequence>
<dbReference type="eggNOG" id="ENOG502SP7J">
    <property type="taxonomic scope" value="Eukaryota"/>
</dbReference>
<dbReference type="PANTHER" id="PTHR47256:SF1">
    <property type="entry name" value="ZN(II)2CYS6 TRANSCRIPTION FACTOR (EUROFUNG)"/>
    <property type="match status" value="1"/>
</dbReference>
<dbReference type="Pfam" id="PF04082">
    <property type="entry name" value="Fungal_trans"/>
    <property type="match status" value="1"/>
</dbReference>
<gene>
    <name evidence="4" type="ORF">DOTSEDRAFT_71176</name>
</gene>
<dbReference type="Gene3D" id="4.10.240.10">
    <property type="entry name" value="Zn(2)-C6 fungal-type DNA-binding domain"/>
    <property type="match status" value="1"/>
</dbReference>
<dbReference type="GO" id="GO:0003677">
    <property type="term" value="F:DNA binding"/>
    <property type="evidence" value="ECO:0007669"/>
    <property type="project" value="InterPro"/>
</dbReference>
<evidence type="ECO:0000259" key="3">
    <source>
        <dbReference type="PROSITE" id="PS50048"/>
    </source>
</evidence>
<feature type="domain" description="Zn(2)-C6 fungal-type" evidence="3">
    <location>
        <begin position="31"/>
        <end position="60"/>
    </location>
</feature>
<dbReference type="GO" id="GO:0000981">
    <property type="term" value="F:DNA-binding transcription factor activity, RNA polymerase II-specific"/>
    <property type="evidence" value="ECO:0007669"/>
    <property type="project" value="InterPro"/>
</dbReference>
<keyword evidence="5" id="KW-1185">Reference proteome</keyword>
<dbReference type="PROSITE" id="PS50048">
    <property type="entry name" value="ZN2_CY6_FUNGAL_2"/>
    <property type="match status" value="1"/>
</dbReference>
<evidence type="ECO:0000313" key="5">
    <source>
        <dbReference type="Proteomes" id="UP000016933"/>
    </source>
</evidence>
<dbReference type="GO" id="GO:0006351">
    <property type="term" value="P:DNA-templated transcription"/>
    <property type="evidence" value="ECO:0007669"/>
    <property type="project" value="InterPro"/>
</dbReference>
<dbReference type="STRING" id="675120.N1PSL0"/>
<keyword evidence="2" id="KW-0539">Nucleus</keyword>
<evidence type="ECO:0000256" key="1">
    <source>
        <dbReference type="ARBA" id="ARBA00022723"/>
    </source>
</evidence>
<organism evidence="4 5">
    <name type="scientific">Dothistroma septosporum (strain NZE10 / CBS 128990)</name>
    <name type="common">Red band needle blight fungus</name>
    <name type="synonym">Mycosphaerella pini</name>
    <dbReference type="NCBI Taxonomy" id="675120"/>
    <lineage>
        <taxon>Eukaryota</taxon>
        <taxon>Fungi</taxon>
        <taxon>Dikarya</taxon>
        <taxon>Ascomycota</taxon>
        <taxon>Pezizomycotina</taxon>
        <taxon>Dothideomycetes</taxon>
        <taxon>Dothideomycetidae</taxon>
        <taxon>Mycosphaerellales</taxon>
        <taxon>Mycosphaerellaceae</taxon>
        <taxon>Dothistroma</taxon>
    </lineage>
</organism>
<dbReference type="PANTHER" id="PTHR47256">
    <property type="entry name" value="ZN(II)2CYS6 TRANSCRIPTION FACTOR (EUROFUNG)-RELATED"/>
    <property type="match status" value="1"/>
</dbReference>
<dbReference type="GO" id="GO:0008270">
    <property type="term" value="F:zinc ion binding"/>
    <property type="evidence" value="ECO:0007669"/>
    <property type="project" value="InterPro"/>
</dbReference>
<dbReference type="InterPro" id="IPR053187">
    <property type="entry name" value="Notoamide_regulator"/>
</dbReference>
<dbReference type="InterPro" id="IPR036864">
    <property type="entry name" value="Zn2-C6_fun-type_DNA-bd_sf"/>
</dbReference>
<dbReference type="OMA" id="DHGPVVW"/>
<dbReference type="PROSITE" id="PS00463">
    <property type="entry name" value="ZN2_CY6_FUNGAL_1"/>
    <property type="match status" value="1"/>
</dbReference>
<evidence type="ECO:0000256" key="2">
    <source>
        <dbReference type="ARBA" id="ARBA00023242"/>
    </source>
</evidence>
<dbReference type="Proteomes" id="UP000016933">
    <property type="component" value="Unassembled WGS sequence"/>
</dbReference>
<proteinExistence type="predicted"/>
<accession>N1PSL0</accession>
<dbReference type="EMBL" id="KB446538">
    <property type="protein sequence ID" value="EME45355.1"/>
    <property type="molecule type" value="Genomic_DNA"/>
</dbReference>
<dbReference type="SUPFAM" id="SSF57701">
    <property type="entry name" value="Zn2/Cys6 DNA-binding domain"/>
    <property type="match status" value="1"/>
</dbReference>
<dbReference type="AlphaFoldDB" id="N1PSL0"/>
<evidence type="ECO:0000313" key="4">
    <source>
        <dbReference type="EMBL" id="EME45355.1"/>
    </source>
</evidence>
<dbReference type="CDD" id="cd12148">
    <property type="entry name" value="fungal_TF_MHR"/>
    <property type="match status" value="1"/>
</dbReference>
<reference evidence="4 5" key="2">
    <citation type="journal article" date="2012" name="PLoS Pathog.">
        <title>Diverse lifestyles and strategies of plant pathogenesis encoded in the genomes of eighteen Dothideomycetes fungi.</title>
        <authorList>
            <person name="Ohm R.A."/>
            <person name="Feau N."/>
            <person name="Henrissat B."/>
            <person name="Schoch C.L."/>
            <person name="Horwitz B.A."/>
            <person name="Barry K.W."/>
            <person name="Condon B.J."/>
            <person name="Copeland A.C."/>
            <person name="Dhillon B."/>
            <person name="Glaser F."/>
            <person name="Hesse C.N."/>
            <person name="Kosti I."/>
            <person name="LaButti K."/>
            <person name="Lindquist E.A."/>
            <person name="Lucas S."/>
            <person name="Salamov A.A."/>
            <person name="Bradshaw R.E."/>
            <person name="Ciuffetti L."/>
            <person name="Hamelin R.C."/>
            <person name="Kema G.H.J."/>
            <person name="Lawrence C."/>
            <person name="Scott J.A."/>
            <person name="Spatafora J.W."/>
            <person name="Turgeon B.G."/>
            <person name="de Wit P.J.G.M."/>
            <person name="Zhong S."/>
            <person name="Goodwin S.B."/>
            <person name="Grigoriev I.V."/>
        </authorList>
    </citation>
    <scope>NUCLEOTIDE SEQUENCE [LARGE SCALE GENOMIC DNA]</scope>
    <source>
        <strain evidence="5">NZE10 / CBS 128990</strain>
    </source>
</reference>
<name>N1PSL0_DOTSN</name>